<feature type="domain" description="Rifampin ADP-ribosyltransferase" evidence="2">
    <location>
        <begin position="7"/>
        <end position="105"/>
    </location>
</feature>
<accession>A0A562E3B4</accession>
<dbReference type="GO" id="GO:0016740">
    <property type="term" value="F:transferase activity"/>
    <property type="evidence" value="ECO:0007669"/>
    <property type="project" value="UniProtKB-KW"/>
</dbReference>
<reference evidence="3 4" key="1">
    <citation type="submission" date="2019-07" db="EMBL/GenBank/DDBJ databases">
        <title>Genome sequencing of lignin-degrading bacterial isolates.</title>
        <authorList>
            <person name="Gladden J."/>
        </authorList>
    </citation>
    <scope>NUCLEOTIDE SEQUENCE [LARGE SCALE GENOMIC DNA]</scope>
    <source>
        <strain evidence="3 4">J19</strain>
    </source>
</reference>
<comment type="caution">
    <text evidence="3">The sequence shown here is derived from an EMBL/GenBank/DDBJ whole genome shotgun (WGS) entry which is preliminary data.</text>
</comment>
<evidence type="ECO:0000256" key="1">
    <source>
        <dbReference type="SAM" id="MobiDB-lite"/>
    </source>
</evidence>
<proteinExistence type="predicted"/>
<dbReference type="InterPro" id="IPR038611">
    <property type="entry name" value="Arr_sf"/>
</dbReference>
<organism evidence="3 4">
    <name type="scientific">Pseudoxanthomonas taiwanensis J19</name>
    <dbReference type="NCBI Taxonomy" id="935569"/>
    <lineage>
        <taxon>Bacteria</taxon>
        <taxon>Pseudomonadati</taxon>
        <taxon>Pseudomonadota</taxon>
        <taxon>Gammaproteobacteria</taxon>
        <taxon>Lysobacterales</taxon>
        <taxon>Lysobacteraceae</taxon>
        <taxon>Pseudoxanthomonas</taxon>
    </lineage>
</organism>
<evidence type="ECO:0000259" key="2">
    <source>
        <dbReference type="Pfam" id="PF12120"/>
    </source>
</evidence>
<dbReference type="EMBL" id="VLJS01000035">
    <property type="protein sequence ID" value="TWH16203.1"/>
    <property type="molecule type" value="Genomic_DNA"/>
</dbReference>
<dbReference type="Gene3D" id="3.20.170.40">
    <property type="entry name" value="Rifampin ADP-ribosyltransferase domain"/>
    <property type="match status" value="1"/>
</dbReference>
<protein>
    <submittedName>
        <fullName evidence="3">Rifampin ADP-ribosylating transferase</fullName>
    </submittedName>
</protein>
<keyword evidence="4" id="KW-1185">Reference proteome</keyword>
<feature type="region of interest" description="Disordered" evidence="1">
    <location>
        <begin position="67"/>
        <end position="89"/>
    </location>
</feature>
<dbReference type="Proteomes" id="UP000321583">
    <property type="component" value="Unassembled WGS sequence"/>
</dbReference>
<keyword evidence="3" id="KW-0808">Transferase</keyword>
<dbReference type="RefSeq" id="WP_037034751.1">
    <property type="nucleotide sequence ID" value="NZ_VLJS01000035.1"/>
</dbReference>
<dbReference type="Pfam" id="PF12120">
    <property type="entry name" value="Arr-ms"/>
    <property type="match status" value="1"/>
</dbReference>
<dbReference type="AlphaFoldDB" id="A0A562E3B4"/>
<evidence type="ECO:0000313" key="3">
    <source>
        <dbReference type="EMBL" id="TWH16203.1"/>
    </source>
</evidence>
<name>A0A562E3B4_9GAMM</name>
<dbReference type="InterPro" id="IPR021975">
    <property type="entry name" value="Rifampin_Arr"/>
</dbReference>
<sequence length="132" mass="14619">MLQAPIYYHGTRANLQPGDTLVPGYPSNYGTRRPSRYVYLSARLESAIWGAELAVGEGPGRVYIVEPTGPLEDDPNLTDRKFPGNPTRSFRTAHPLRVLAEVHGWIGHPPEQLERMRAFVASLGPQADPVED</sequence>
<dbReference type="OrthoDB" id="5509356at2"/>
<evidence type="ECO:0000313" key="4">
    <source>
        <dbReference type="Proteomes" id="UP000321583"/>
    </source>
</evidence>
<dbReference type="NCBIfam" id="NF033144">
    <property type="entry name" value="rifampin_ARR"/>
    <property type="match status" value="1"/>
</dbReference>
<gene>
    <name evidence="3" type="ORF">L613_001300000350</name>
</gene>